<evidence type="ECO:0000256" key="1">
    <source>
        <dbReference type="SAM" id="MobiDB-lite"/>
    </source>
</evidence>
<feature type="chain" id="PRO_5039305857" description="Ig-like domain-containing protein" evidence="3">
    <location>
        <begin position="27"/>
        <end position="831"/>
    </location>
</feature>
<proteinExistence type="predicted"/>
<evidence type="ECO:0008006" key="6">
    <source>
        <dbReference type="Google" id="ProtNLM"/>
    </source>
</evidence>
<keyword evidence="2" id="KW-0472">Membrane</keyword>
<reference evidence="4 5" key="1">
    <citation type="submission" date="2019-08" db="EMBL/GenBank/DDBJ databases">
        <title>In-depth cultivation of the pig gut microbiome towards novel bacterial diversity and tailored functional studies.</title>
        <authorList>
            <person name="Wylensek D."/>
            <person name="Hitch T.C.A."/>
            <person name="Clavel T."/>
        </authorList>
    </citation>
    <scope>NUCLEOTIDE SEQUENCE [LARGE SCALE GENOMIC DNA]</scope>
    <source>
        <strain evidence="4 5">Oil+RF-744-WCA-WT-13</strain>
    </source>
</reference>
<feature type="compositionally biased region" description="Acidic residues" evidence="1">
    <location>
        <begin position="402"/>
        <end position="417"/>
    </location>
</feature>
<feature type="compositionally biased region" description="Low complexity" evidence="1">
    <location>
        <begin position="814"/>
        <end position="831"/>
    </location>
</feature>
<keyword evidence="5" id="KW-1185">Reference proteome</keyword>
<feature type="region of interest" description="Disordered" evidence="1">
    <location>
        <begin position="329"/>
        <end position="417"/>
    </location>
</feature>
<name>A0A7X2TP43_9FIRM</name>
<feature type="region of interest" description="Disordered" evidence="1">
    <location>
        <begin position="808"/>
        <end position="831"/>
    </location>
</feature>
<sequence>MKKEKIRYLLLAAVLAGMPFSAEQTAVPVMAEEPTGQDMSGQRADFEISRTNQMVPGEMEEEIFPGSAQTSEADVSAEEYDRESGAQEDASQEEALQEESAGEEAVQNEVMEIPLWITAEKYFGQPDPDLTEEIRSQILSALAPQKVSGAGAKEEQEDFSAEETADMLLSEIHWEYDDSGVWGEEGEYRPEGSSVIRFTYDTDQNAEEEDYRFVLNGDPDNREAVLTTKQKTAEGEVLVAYRTVGLETGPDGNRWGREDTGVSVFVKDKKHWKVSASAPEEGIWSDSVTWNDRGGTADHVFYLRDISEEGNGTIFPAFSESFGIREDTGEISESHSGGSGENTGNKDTGEELSESNGEKETESGEEVPSGDREPSGENTESRDERQENSSDNNNTIRKDSTPEEYADDEPEDPDDTDEAEALAILPETKKTPPIIQFIGLENGRLGSGGNLPEISMDGGDSDHVEVHLYRVRPDGTEEDLAKILSPSEKKASDGTGRPKLQTGVLEQIRENDGIYRMSVDYRDPDGVVKKAGETEFTVNHFGSVYSISQSVRKLQNSVVKKVKESLVITEYNPDALLEGSRHVEITRDGEPLSKVRFTVKDRTAETAQRGGKEKNSGSWHVCDYIIDSSNFRKDGIYKVVVSSADQAGNQPESQTDKSREILFRVDSTPPELVSLTGLEKKVIRKKQQDVTYEAFDAMGLKSVEVQCGNRVIFRRTDFTDRIRDSGSFQVPAGFCSTVTVAVTDLAGNTAVNRKTVTVSENPVLLTAAELGKIQLHLSRILIPAGLACAGGILGILYAVQKRGKKRNAAEDGKGAVSHAAADSGSHAGQDL</sequence>
<dbReference type="RefSeq" id="WP_154457224.1">
    <property type="nucleotide sequence ID" value="NZ_VUMV01000002.1"/>
</dbReference>
<feature type="compositionally biased region" description="Basic and acidic residues" evidence="1">
    <location>
        <begin position="369"/>
        <end position="388"/>
    </location>
</feature>
<dbReference type="Proteomes" id="UP000466864">
    <property type="component" value="Unassembled WGS sequence"/>
</dbReference>
<evidence type="ECO:0000256" key="2">
    <source>
        <dbReference type="SAM" id="Phobius"/>
    </source>
</evidence>
<keyword evidence="2" id="KW-0812">Transmembrane</keyword>
<evidence type="ECO:0000313" key="5">
    <source>
        <dbReference type="Proteomes" id="UP000466864"/>
    </source>
</evidence>
<gene>
    <name evidence="4" type="ORF">FYJ60_03665</name>
</gene>
<evidence type="ECO:0000256" key="3">
    <source>
        <dbReference type="SAM" id="SignalP"/>
    </source>
</evidence>
<keyword evidence="2" id="KW-1133">Transmembrane helix</keyword>
<protein>
    <recommendedName>
        <fullName evidence="6">Ig-like domain-containing protein</fullName>
    </recommendedName>
</protein>
<organism evidence="4 5">
    <name type="scientific">Bilifractor porci</name>
    <dbReference type="NCBI Taxonomy" id="2606636"/>
    <lineage>
        <taxon>Bacteria</taxon>
        <taxon>Bacillati</taxon>
        <taxon>Bacillota</taxon>
        <taxon>Clostridia</taxon>
        <taxon>Lachnospirales</taxon>
        <taxon>Lachnospiraceae</taxon>
        <taxon>Bilifractor</taxon>
    </lineage>
</organism>
<dbReference type="EMBL" id="VUMV01000002">
    <property type="protein sequence ID" value="MST81416.1"/>
    <property type="molecule type" value="Genomic_DNA"/>
</dbReference>
<evidence type="ECO:0000313" key="4">
    <source>
        <dbReference type="EMBL" id="MST81416.1"/>
    </source>
</evidence>
<feature type="region of interest" description="Disordered" evidence="1">
    <location>
        <begin position="59"/>
        <end position="106"/>
    </location>
</feature>
<dbReference type="AlphaFoldDB" id="A0A7X2TP43"/>
<feature type="transmembrane region" description="Helical" evidence="2">
    <location>
        <begin position="780"/>
        <end position="799"/>
    </location>
</feature>
<feature type="compositionally biased region" description="Acidic residues" evidence="1">
    <location>
        <begin position="90"/>
        <end position="102"/>
    </location>
</feature>
<comment type="caution">
    <text evidence="4">The sequence shown here is derived from an EMBL/GenBank/DDBJ whole genome shotgun (WGS) entry which is preliminary data.</text>
</comment>
<feature type="signal peptide" evidence="3">
    <location>
        <begin position="1"/>
        <end position="26"/>
    </location>
</feature>
<accession>A0A7X2TP43</accession>
<keyword evidence="3" id="KW-0732">Signal</keyword>